<dbReference type="OMA" id="ANEPNEH"/>
<evidence type="ECO:0000256" key="1">
    <source>
        <dbReference type="SAM" id="MobiDB-lite"/>
    </source>
</evidence>
<dbReference type="AlphaFoldDB" id="A0A0C4F811"/>
<protein>
    <submittedName>
        <fullName evidence="3 4">Uncharacterized protein</fullName>
    </submittedName>
</protein>
<evidence type="ECO:0000313" key="4">
    <source>
        <dbReference type="EnsemblFungi" id="PTTG_09298-t43_1-p1"/>
    </source>
</evidence>
<gene>
    <name evidence="3" type="ORF">PTTG_09298</name>
</gene>
<keyword evidence="2" id="KW-0812">Transmembrane</keyword>
<name>A0A0C4F811_PUCT1</name>
<reference evidence="4" key="4">
    <citation type="submission" date="2025-05" db="UniProtKB">
        <authorList>
            <consortium name="EnsemblFungi"/>
        </authorList>
    </citation>
    <scope>IDENTIFICATION</scope>
    <source>
        <strain evidence="4">isolate 1-1 / race 1 (BBBD)</strain>
    </source>
</reference>
<keyword evidence="5" id="KW-1185">Reference proteome</keyword>
<proteinExistence type="predicted"/>
<dbReference type="EMBL" id="ADAS02000074">
    <property type="protein sequence ID" value="OAV91809.1"/>
    <property type="molecule type" value="Genomic_DNA"/>
</dbReference>
<dbReference type="VEuPathDB" id="FungiDB:PTTG_09298"/>
<dbReference type="EnsemblFungi" id="PTTG_09298-t43_1">
    <property type="protein sequence ID" value="PTTG_09298-t43_1-p1"/>
    <property type="gene ID" value="PTTG_09298"/>
</dbReference>
<feature type="compositionally biased region" description="Polar residues" evidence="1">
    <location>
        <begin position="77"/>
        <end position="89"/>
    </location>
</feature>
<accession>A0A0C4F811</accession>
<dbReference type="OrthoDB" id="2498723at2759"/>
<sequence>MSSGRVSYEPHSYSKAFQFNEESENPFEPDSSHNEEISDNPFESGDISDEKATWDPANLDTHVIDSARDQDDDPNVMSYSHDCNQRPRSATSSFYSLANGQLDSQRASRRSYTEEYSEFHAGMANEPNEHDNYDDDDDWGDSTPKKRLHSAFYTSFSIRGVLNMGAVTLLALGLVVIFGVLPITTYRSSHRQAAQLVVSSGGIDTGNASDTRQNTMTRRRFDGAGLHTITSEAFARHGTLRSGFSPPLNAAHHWDTWETLDVKKWEKEPHSPAEKTKVTSDNAKQTQRRMVDLEL</sequence>
<evidence type="ECO:0000256" key="2">
    <source>
        <dbReference type="SAM" id="Phobius"/>
    </source>
</evidence>
<keyword evidence="2" id="KW-0472">Membrane</keyword>
<feature type="region of interest" description="Disordered" evidence="1">
    <location>
        <begin position="267"/>
        <end position="295"/>
    </location>
</feature>
<dbReference type="Proteomes" id="UP000005240">
    <property type="component" value="Unassembled WGS sequence"/>
</dbReference>
<evidence type="ECO:0000313" key="3">
    <source>
        <dbReference type="EMBL" id="OAV91809.1"/>
    </source>
</evidence>
<evidence type="ECO:0000313" key="5">
    <source>
        <dbReference type="Proteomes" id="UP000005240"/>
    </source>
</evidence>
<reference evidence="3" key="1">
    <citation type="submission" date="2009-11" db="EMBL/GenBank/DDBJ databases">
        <authorList>
            <consortium name="The Broad Institute Genome Sequencing Platform"/>
            <person name="Ward D."/>
            <person name="Feldgarden M."/>
            <person name="Earl A."/>
            <person name="Young S.K."/>
            <person name="Zeng Q."/>
            <person name="Koehrsen M."/>
            <person name="Alvarado L."/>
            <person name="Berlin A."/>
            <person name="Bochicchio J."/>
            <person name="Borenstein D."/>
            <person name="Chapman S.B."/>
            <person name="Chen Z."/>
            <person name="Engels R."/>
            <person name="Freedman E."/>
            <person name="Gellesch M."/>
            <person name="Goldberg J."/>
            <person name="Griggs A."/>
            <person name="Gujja S."/>
            <person name="Heilman E."/>
            <person name="Heiman D."/>
            <person name="Hepburn T."/>
            <person name="Howarth C."/>
            <person name="Jen D."/>
            <person name="Larson L."/>
            <person name="Lewis B."/>
            <person name="Mehta T."/>
            <person name="Park D."/>
            <person name="Pearson M."/>
            <person name="Roberts A."/>
            <person name="Saif S."/>
            <person name="Shea T."/>
            <person name="Shenoy N."/>
            <person name="Sisk P."/>
            <person name="Stolte C."/>
            <person name="Sykes S."/>
            <person name="Thomson T."/>
            <person name="Walk T."/>
            <person name="White J."/>
            <person name="Yandava C."/>
            <person name="Izard J."/>
            <person name="Baranova O.V."/>
            <person name="Blanton J.M."/>
            <person name="Tanner A.C."/>
            <person name="Dewhirst F.E."/>
            <person name="Haas B."/>
            <person name="Nusbaum C."/>
            <person name="Birren B."/>
        </authorList>
    </citation>
    <scope>NUCLEOTIDE SEQUENCE [LARGE SCALE GENOMIC DNA]</scope>
    <source>
        <strain evidence="3">1-1 BBBD Race 1</strain>
    </source>
</reference>
<organism evidence="3">
    <name type="scientific">Puccinia triticina (isolate 1-1 / race 1 (BBBD))</name>
    <name type="common">Brown leaf rust fungus</name>
    <dbReference type="NCBI Taxonomy" id="630390"/>
    <lineage>
        <taxon>Eukaryota</taxon>
        <taxon>Fungi</taxon>
        <taxon>Dikarya</taxon>
        <taxon>Basidiomycota</taxon>
        <taxon>Pucciniomycotina</taxon>
        <taxon>Pucciniomycetes</taxon>
        <taxon>Pucciniales</taxon>
        <taxon>Pucciniaceae</taxon>
        <taxon>Puccinia</taxon>
    </lineage>
</organism>
<feature type="region of interest" description="Disordered" evidence="1">
    <location>
        <begin position="1"/>
        <end position="89"/>
    </location>
</feature>
<feature type="transmembrane region" description="Helical" evidence="2">
    <location>
        <begin position="160"/>
        <end position="181"/>
    </location>
</feature>
<reference evidence="4 5" key="3">
    <citation type="journal article" date="2017" name="G3 (Bethesda)">
        <title>Comparative analysis highlights variable genome content of wheat rusts and divergence of the mating loci.</title>
        <authorList>
            <person name="Cuomo C.A."/>
            <person name="Bakkeren G."/>
            <person name="Khalil H.B."/>
            <person name="Panwar V."/>
            <person name="Joly D."/>
            <person name="Linning R."/>
            <person name="Sakthikumar S."/>
            <person name="Song X."/>
            <person name="Adiconis X."/>
            <person name="Fan L."/>
            <person name="Goldberg J.M."/>
            <person name="Levin J.Z."/>
            <person name="Young S."/>
            <person name="Zeng Q."/>
            <person name="Anikster Y."/>
            <person name="Bruce M."/>
            <person name="Wang M."/>
            <person name="Yin C."/>
            <person name="McCallum B."/>
            <person name="Szabo L.J."/>
            <person name="Hulbert S."/>
            <person name="Chen X."/>
            <person name="Fellers J.P."/>
        </authorList>
    </citation>
    <scope>NUCLEOTIDE SEQUENCE</scope>
    <source>
        <strain evidence="5">Isolate 1-1 / race 1 (BBBD)</strain>
        <strain evidence="4">isolate 1-1 / race 1 (BBBD)</strain>
    </source>
</reference>
<keyword evidence="2" id="KW-1133">Transmembrane helix</keyword>
<reference evidence="3" key="2">
    <citation type="submission" date="2016-05" db="EMBL/GenBank/DDBJ databases">
        <title>Comparative analysis highlights variable genome content of wheat rusts and divergence of the mating loci.</title>
        <authorList>
            <person name="Cuomo C.A."/>
            <person name="Bakkeren G."/>
            <person name="Szabo L."/>
            <person name="Khalil H."/>
            <person name="Joly D."/>
            <person name="Goldberg J."/>
            <person name="Young S."/>
            <person name="Zeng Q."/>
            <person name="Fellers J."/>
        </authorList>
    </citation>
    <scope>NUCLEOTIDE SEQUENCE [LARGE SCALE GENOMIC DNA]</scope>
    <source>
        <strain evidence="3">1-1 BBBD Race 1</strain>
    </source>
</reference>
<feature type="compositionally biased region" description="Basic and acidic residues" evidence="1">
    <location>
        <begin position="267"/>
        <end position="278"/>
    </location>
</feature>